<gene>
    <name evidence="2" type="ORF">POM88_007565</name>
</gene>
<feature type="region of interest" description="Disordered" evidence="1">
    <location>
        <begin position="1"/>
        <end position="20"/>
    </location>
</feature>
<sequence length="162" mass="17680">MEGDAANTTTTTTTTTTTNSSDVARVQHITKASSDELLSKFAQVGGTNKLAITLVNKNKKLNLSKRQRTINRSNADGSVCESPSSVSVADRKSLLPPANKRATAAVMRRLGIGKANLRSRNHNNKSLLGTIEKTWRKTLKGASKILIEKHYNRHKRLISDIA</sequence>
<evidence type="ECO:0000313" key="2">
    <source>
        <dbReference type="EMBL" id="KAK1397702.1"/>
    </source>
</evidence>
<dbReference type="EMBL" id="JAUIZM010000002">
    <property type="protein sequence ID" value="KAK1397702.1"/>
    <property type="molecule type" value="Genomic_DNA"/>
</dbReference>
<evidence type="ECO:0000313" key="3">
    <source>
        <dbReference type="Proteomes" id="UP001237642"/>
    </source>
</evidence>
<accession>A0AAD8J4T6</accession>
<dbReference type="AlphaFoldDB" id="A0AAD8J4T6"/>
<dbReference type="PANTHER" id="PTHR36355">
    <property type="entry name" value="EXPRESSED PROTEIN"/>
    <property type="match status" value="1"/>
</dbReference>
<dbReference type="GO" id="GO:0005524">
    <property type="term" value="F:ATP binding"/>
    <property type="evidence" value="ECO:0007669"/>
    <property type="project" value="UniProtKB-KW"/>
</dbReference>
<reference evidence="2" key="2">
    <citation type="submission" date="2023-05" db="EMBL/GenBank/DDBJ databases">
        <authorList>
            <person name="Schelkunov M.I."/>
        </authorList>
    </citation>
    <scope>NUCLEOTIDE SEQUENCE</scope>
    <source>
        <strain evidence="2">Hsosn_3</strain>
        <tissue evidence="2">Leaf</tissue>
    </source>
</reference>
<keyword evidence="2" id="KW-0067">ATP-binding</keyword>
<organism evidence="2 3">
    <name type="scientific">Heracleum sosnowskyi</name>
    <dbReference type="NCBI Taxonomy" id="360622"/>
    <lineage>
        <taxon>Eukaryota</taxon>
        <taxon>Viridiplantae</taxon>
        <taxon>Streptophyta</taxon>
        <taxon>Embryophyta</taxon>
        <taxon>Tracheophyta</taxon>
        <taxon>Spermatophyta</taxon>
        <taxon>Magnoliopsida</taxon>
        <taxon>eudicotyledons</taxon>
        <taxon>Gunneridae</taxon>
        <taxon>Pentapetalae</taxon>
        <taxon>asterids</taxon>
        <taxon>campanulids</taxon>
        <taxon>Apiales</taxon>
        <taxon>Apiaceae</taxon>
        <taxon>Apioideae</taxon>
        <taxon>apioid superclade</taxon>
        <taxon>Tordylieae</taxon>
        <taxon>Tordyliinae</taxon>
        <taxon>Heracleum</taxon>
    </lineage>
</organism>
<name>A0AAD8J4T6_9APIA</name>
<dbReference type="Proteomes" id="UP001237642">
    <property type="component" value="Unassembled WGS sequence"/>
</dbReference>
<reference evidence="2" key="1">
    <citation type="submission" date="2023-02" db="EMBL/GenBank/DDBJ databases">
        <title>Genome of toxic invasive species Heracleum sosnowskyi carries increased number of genes despite the absence of recent whole-genome duplications.</title>
        <authorList>
            <person name="Schelkunov M."/>
            <person name="Shtratnikova V."/>
            <person name="Makarenko M."/>
            <person name="Klepikova A."/>
            <person name="Omelchenko D."/>
            <person name="Novikova G."/>
            <person name="Obukhova E."/>
            <person name="Bogdanov V."/>
            <person name="Penin A."/>
            <person name="Logacheva M."/>
        </authorList>
    </citation>
    <scope>NUCLEOTIDE SEQUENCE</scope>
    <source>
        <strain evidence="2">Hsosn_3</strain>
        <tissue evidence="2">Leaf</tissue>
    </source>
</reference>
<evidence type="ECO:0000256" key="1">
    <source>
        <dbReference type="SAM" id="MobiDB-lite"/>
    </source>
</evidence>
<dbReference type="PANTHER" id="PTHR36355:SF1">
    <property type="entry name" value="EXPRESSED PROTEIN"/>
    <property type="match status" value="1"/>
</dbReference>
<protein>
    <submittedName>
        <fullName evidence="2">ABC transporter ATP-binding/permease protein like</fullName>
    </submittedName>
</protein>
<keyword evidence="3" id="KW-1185">Reference proteome</keyword>
<comment type="caution">
    <text evidence="2">The sequence shown here is derived from an EMBL/GenBank/DDBJ whole genome shotgun (WGS) entry which is preliminary data.</text>
</comment>
<keyword evidence="2" id="KW-0547">Nucleotide-binding</keyword>
<feature type="compositionally biased region" description="Low complexity" evidence="1">
    <location>
        <begin position="8"/>
        <end position="18"/>
    </location>
</feature>
<proteinExistence type="predicted"/>